<dbReference type="PROSITE" id="PS50206">
    <property type="entry name" value="RHODANESE_3"/>
    <property type="match status" value="1"/>
</dbReference>
<dbReference type="EMBL" id="JBHLSV010000002">
    <property type="protein sequence ID" value="MFC0672710.1"/>
    <property type="molecule type" value="Genomic_DNA"/>
</dbReference>
<dbReference type="CDD" id="cd00158">
    <property type="entry name" value="RHOD"/>
    <property type="match status" value="1"/>
</dbReference>
<dbReference type="GO" id="GO:0016779">
    <property type="term" value="F:nucleotidyltransferase activity"/>
    <property type="evidence" value="ECO:0007669"/>
    <property type="project" value="UniProtKB-KW"/>
</dbReference>
<dbReference type="CDD" id="cd00757">
    <property type="entry name" value="ThiF_MoeB_HesA_family"/>
    <property type="match status" value="1"/>
</dbReference>
<dbReference type="Pfam" id="PF00899">
    <property type="entry name" value="ThiF"/>
    <property type="match status" value="1"/>
</dbReference>
<comment type="caution">
    <text evidence="3">The sequence shown here is derived from an EMBL/GenBank/DDBJ whole genome shotgun (WGS) entry which is preliminary data.</text>
</comment>
<dbReference type="SMART" id="SM00450">
    <property type="entry name" value="RHOD"/>
    <property type="match status" value="1"/>
</dbReference>
<dbReference type="InterPro" id="IPR035985">
    <property type="entry name" value="Ubiquitin-activating_enz"/>
</dbReference>
<dbReference type="Gene3D" id="3.40.250.10">
    <property type="entry name" value="Rhodanese-like domain"/>
    <property type="match status" value="1"/>
</dbReference>
<dbReference type="Gene3D" id="3.40.50.720">
    <property type="entry name" value="NAD(P)-binding Rossmann-like Domain"/>
    <property type="match status" value="1"/>
</dbReference>
<dbReference type="RefSeq" id="WP_376977715.1">
    <property type="nucleotide sequence ID" value="NZ_JBHLSV010000002.1"/>
</dbReference>
<dbReference type="InterPro" id="IPR000594">
    <property type="entry name" value="ThiF_NAD_FAD-bd"/>
</dbReference>
<keyword evidence="3" id="KW-0808">Transferase</keyword>
<gene>
    <name evidence="3" type="ORF">ACFFF6_01935</name>
</gene>
<evidence type="ECO:0000256" key="1">
    <source>
        <dbReference type="SAM" id="MobiDB-lite"/>
    </source>
</evidence>
<evidence type="ECO:0000313" key="4">
    <source>
        <dbReference type="Proteomes" id="UP001589793"/>
    </source>
</evidence>
<reference evidence="3 4" key="1">
    <citation type="submission" date="2024-09" db="EMBL/GenBank/DDBJ databases">
        <authorList>
            <person name="Sun Q."/>
            <person name="Mori K."/>
        </authorList>
    </citation>
    <scope>NUCLEOTIDE SEQUENCE [LARGE SCALE GENOMIC DNA]</scope>
    <source>
        <strain evidence="3 4">CICC 10874</strain>
    </source>
</reference>
<dbReference type="Proteomes" id="UP001589793">
    <property type="component" value="Unassembled WGS sequence"/>
</dbReference>
<dbReference type="PANTHER" id="PTHR10953:SF102">
    <property type="entry name" value="ADENYLYLTRANSFERASE AND SULFURTRANSFERASE MOCS3"/>
    <property type="match status" value="1"/>
</dbReference>
<proteinExistence type="predicted"/>
<dbReference type="InterPro" id="IPR036873">
    <property type="entry name" value="Rhodanese-like_dom_sf"/>
</dbReference>
<accession>A0ABV6R6V8</accession>
<feature type="region of interest" description="Disordered" evidence="1">
    <location>
        <begin position="1"/>
        <end position="38"/>
    </location>
</feature>
<evidence type="ECO:0000313" key="3">
    <source>
        <dbReference type="EMBL" id="MFC0672710.1"/>
    </source>
</evidence>
<dbReference type="PANTHER" id="PTHR10953">
    <property type="entry name" value="UBIQUITIN-ACTIVATING ENZYME E1"/>
    <property type="match status" value="1"/>
</dbReference>
<keyword evidence="4" id="KW-1185">Reference proteome</keyword>
<dbReference type="InterPro" id="IPR001763">
    <property type="entry name" value="Rhodanese-like_dom"/>
</dbReference>
<evidence type="ECO:0000259" key="2">
    <source>
        <dbReference type="PROSITE" id="PS50206"/>
    </source>
</evidence>
<protein>
    <submittedName>
        <fullName evidence="3">ThiF family adenylyltransferase</fullName>
    </submittedName>
</protein>
<dbReference type="SUPFAM" id="SSF52821">
    <property type="entry name" value="Rhodanese/Cell cycle control phosphatase"/>
    <property type="match status" value="1"/>
</dbReference>
<dbReference type="Pfam" id="PF00581">
    <property type="entry name" value="Rhodanese"/>
    <property type="match status" value="1"/>
</dbReference>
<sequence>MSGTDAAGAPGAADRPTGSAADAPAPGGALPPLVAPGPELTPEQVARYRRQITLAQIGTLGQRRLHAASVLVVGAGGLGSPALQYLAGAGIGTLGIVDDDLVDVTNLHRQVVHGMDALGRPKADSAAAAVARINPEVRVRIHRERMGPDNAVELLGGYDVVLDGTDNFATRYVVADASEITGVPVVWGAILRSHGQVSVFWPGRGAHYRDVFPEPPAPGEAPSCAEAGVLGTLPGLLGTIMSTQVIQLITGTGAPLVGQLLLWDEATSTTRTLRIAPDPGRAPATRVEIPAAADPACRIGGPSPEETLQAAQLRALLGPADADAGAEGAVRGEITVVDVREPWEFAAGAIDGAVNVPLQQVLDEGAAALPRGDDVVLYCQGGVRSARALERLRPDWSLREGRLRHLDGGYQAWSTGTEG</sequence>
<feature type="domain" description="Rhodanese" evidence="2">
    <location>
        <begin position="330"/>
        <end position="418"/>
    </location>
</feature>
<dbReference type="SUPFAM" id="SSF69572">
    <property type="entry name" value="Activating enzymes of the ubiquitin-like proteins"/>
    <property type="match status" value="1"/>
</dbReference>
<keyword evidence="3" id="KW-0548">Nucleotidyltransferase</keyword>
<dbReference type="InterPro" id="IPR045886">
    <property type="entry name" value="ThiF/MoeB/HesA"/>
</dbReference>
<organism evidence="3 4">
    <name type="scientific">Brachybacterium hainanense</name>
    <dbReference type="NCBI Taxonomy" id="1541174"/>
    <lineage>
        <taxon>Bacteria</taxon>
        <taxon>Bacillati</taxon>
        <taxon>Actinomycetota</taxon>
        <taxon>Actinomycetes</taxon>
        <taxon>Micrococcales</taxon>
        <taxon>Dermabacteraceae</taxon>
        <taxon>Brachybacterium</taxon>
    </lineage>
</organism>
<name>A0ABV6R6V8_9MICO</name>